<organism evidence="1 2">
    <name type="scientific">Fontibacillus solani</name>
    <dbReference type="NCBI Taxonomy" id="1572857"/>
    <lineage>
        <taxon>Bacteria</taxon>
        <taxon>Bacillati</taxon>
        <taxon>Bacillota</taxon>
        <taxon>Bacilli</taxon>
        <taxon>Bacillales</taxon>
        <taxon>Paenibacillaceae</taxon>
        <taxon>Fontibacillus</taxon>
    </lineage>
</organism>
<gene>
    <name evidence="1" type="ORF">FHR92_001532</name>
</gene>
<keyword evidence="2" id="KW-1185">Reference proteome</keyword>
<comment type="caution">
    <text evidence="1">The sequence shown here is derived from an EMBL/GenBank/DDBJ whole genome shotgun (WGS) entry which is preliminary data.</text>
</comment>
<dbReference type="Proteomes" id="UP000567067">
    <property type="component" value="Unassembled WGS sequence"/>
</dbReference>
<evidence type="ECO:0000313" key="2">
    <source>
        <dbReference type="Proteomes" id="UP000567067"/>
    </source>
</evidence>
<name>A0A7W3XR40_9BACL</name>
<reference evidence="1 2" key="1">
    <citation type="submission" date="2020-08" db="EMBL/GenBank/DDBJ databases">
        <title>Genomic Encyclopedia of Type Strains, Phase III (KMG-III): the genomes of soil and plant-associated and newly described type strains.</title>
        <authorList>
            <person name="Whitman W."/>
        </authorList>
    </citation>
    <scope>NUCLEOTIDE SEQUENCE [LARGE SCALE GENOMIC DNA]</scope>
    <source>
        <strain evidence="1 2">CECT 8693</strain>
    </source>
</reference>
<protein>
    <submittedName>
        <fullName evidence="1">5-methylthioribose kinase</fullName>
    </submittedName>
</protein>
<dbReference type="EMBL" id="JACJIP010000007">
    <property type="protein sequence ID" value="MBA9085070.1"/>
    <property type="molecule type" value="Genomic_DNA"/>
</dbReference>
<dbReference type="AlphaFoldDB" id="A0A7W3XR40"/>
<accession>A0A7W3XR40</accession>
<dbReference type="Gene3D" id="3.30.200.20">
    <property type="entry name" value="Phosphorylase Kinase, domain 1"/>
    <property type="match status" value="1"/>
</dbReference>
<sequence length="58" mass="6393">MTQSQYNALSIGNAIAYAKTVPDFFAADAILSCEEIGDGNLNLVFRIKDSLMRKKSDH</sequence>
<keyword evidence="1" id="KW-0418">Kinase</keyword>
<evidence type="ECO:0000313" key="1">
    <source>
        <dbReference type="EMBL" id="MBA9085070.1"/>
    </source>
</evidence>
<proteinExistence type="predicted"/>
<dbReference type="GO" id="GO:0016301">
    <property type="term" value="F:kinase activity"/>
    <property type="evidence" value="ECO:0007669"/>
    <property type="project" value="UniProtKB-KW"/>
</dbReference>
<dbReference type="RefSeq" id="WP_182535015.1">
    <property type="nucleotide sequence ID" value="NZ_JACJIP010000007.1"/>
</dbReference>
<keyword evidence="1" id="KW-0808">Transferase</keyword>